<evidence type="ECO:0000313" key="1">
    <source>
        <dbReference type="EMBL" id="MPN43034.1"/>
    </source>
</evidence>
<dbReference type="EMBL" id="VSSQ01101174">
    <property type="protein sequence ID" value="MPN43034.1"/>
    <property type="molecule type" value="Genomic_DNA"/>
</dbReference>
<dbReference type="Gene3D" id="2.30.30.100">
    <property type="match status" value="1"/>
</dbReference>
<reference evidence="1" key="1">
    <citation type="submission" date="2019-08" db="EMBL/GenBank/DDBJ databases">
        <authorList>
            <person name="Kucharzyk K."/>
            <person name="Murdoch R.W."/>
            <person name="Higgins S."/>
            <person name="Loffler F."/>
        </authorList>
    </citation>
    <scope>NUCLEOTIDE SEQUENCE</scope>
</reference>
<evidence type="ECO:0008006" key="2">
    <source>
        <dbReference type="Google" id="ProtNLM"/>
    </source>
</evidence>
<comment type="caution">
    <text evidence="1">The sequence shown here is derived from an EMBL/GenBank/DDBJ whole genome shotgun (WGS) entry which is preliminary data.</text>
</comment>
<dbReference type="SUPFAM" id="SSF50037">
    <property type="entry name" value="C-terminal domain of transcriptional repressors"/>
    <property type="match status" value="1"/>
</dbReference>
<protein>
    <recommendedName>
        <fullName evidence="2">Biotin protein ligase C-terminal domain-containing protein</fullName>
    </recommendedName>
</protein>
<organism evidence="1">
    <name type="scientific">bioreactor metagenome</name>
    <dbReference type="NCBI Taxonomy" id="1076179"/>
    <lineage>
        <taxon>unclassified sequences</taxon>
        <taxon>metagenomes</taxon>
        <taxon>ecological metagenomes</taxon>
    </lineage>
</organism>
<name>A0A645I3P6_9ZZZZ</name>
<dbReference type="AlphaFoldDB" id="A0A645I3P6"/>
<accession>A0A645I3P6</accession>
<gene>
    <name evidence="1" type="ORF">SDC9_190593</name>
</gene>
<dbReference type="InterPro" id="IPR008988">
    <property type="entry name" value="Transcriptional_repressor_C"/>
</dbReference>
<sequence length="82" mass="9049">MAAALIDSLMEALSDPEDEKIMEEYQARSIVAGKHVLVLRGDSRRPALAEAVLEDGCLRVRYEDGSMENLCSGEVSILPERE</sequence>
<proteinExistence type="predicted"/>